<dbReference type="CDD" id="cd07010">
    <property type="entry name" value="cupin_PMI_type_I_N_bac"/>
    <property type="match status" value="1"/>
</dbReference>
<evidence type="ECO:0000256" key="2">
    <source>
        <dbReference type="ARBA" id="ARBA00022833"/>
    </source>
</evidence>
<dbReference type="RefSeq" id="WP_320686666.1">
    <property type="nucleotide sequence ID" value="NZ_JAXBLV010000166.1"/>
</dbReference>
<reference evidence="5" key="1">
    <citation type="journal article" date="2023" name="Mar. Drugs">
        <title>Gemmata algarum, a Novel Planctomycete Isolated from an Algal Mat, Displays Antimicrobial Activity.</title>
        <authorList>
            <person name="Kumar G."/>
            <person name="Kallscheuer N."/>
            <person name="Kashif M."/>
            <person name="Ahamad S."/>
            <person name="Jagadeeshwari U."/>
            <person name="Pannikurungottu S."/>
            <person name="Haufschild T."/>
            <person name="Kabuu M."/>
            <person name="Sasikala C."/>
            <person name="Jogler C."/>
            <person name="Ramana C."/>
        </authorList>
    </citation>
    <scope>NUCLEOTIDE SEQUENCE [LARGE SCALE GENOMIC DNA]</scope>
    <source>
        <strain evidence="5">JC673</strain>
    </source>
</reference>
<name>A0ABU5F247_9BACT</name>
<dbReference type="PIRSF" id="PIRSF036894">
    <property type="entry name" value="PMI_Firm_short"/>
    <property type="match status" value="1"/>
</dbReference>
<sequence length="331" mass="35319">MARPPLYPLRFDPIFTTNLWGGRRLPAYLNRAVGHDDPVGEAWVLSDVDGSPSRVTDGALAGRTLRELLADAPERVVGAAKAPQGRFPLLLKFLDARQELSVQVHPNDQQAALLGPGKFGKTEAWVVLDRDPATSRLYAGFAEGVCASAFRTALAAKTTPATLHSFTPEVGDCVFLEAGTVHAIGADLLLFEVQQTSDITYRLYDWDRVDAKTKQPRQLHIDEGLGCADFGRGPCHPVRPSAAVDGAARHETLVSCEYFTLERRTGAAPFRAGAADACRAVVCVGGSGALEWGGNSYPLRTGDVYLLPAEVGAATAVPATELTLLECGLPA</sequence>
<gene>
    <name evidence="4" type="ORF">R5W23_001212</name>
</gene>
<dbReference type="PANTHER" id="PTHR42742">
    <property type="entry name" value="TRANSCRIPTIONAL REPRESSOR MPRA"/>
    <property type="match status" value="1"/>
</dbReference>
<dbReference type="Gene3D" id="2.60.120.10">
    <property type="entry name" value="Jelly Rolls"/>
    <property type="match status" value="2"/>
</dbReference>
<keyword evidence="2" id="KW-0862">Zinc</keyword>
<dbReference type="InterPro" id="IPR051804">
    <property type="entry name" value="Carb_Metab_Reg_Kinase/Isom"/>
</dbReference>
<dbReference type="InterPro" id="IPR014710">
    <property type="entry name" value="RmlC-like_jellyroll"/>
</dbReference>
<protein>
    <submittedName>
        <fullName evidence="4">Class I mannose-6-phosphate isomerase</fullName>
    </submittedName>
</protein>
<comment type="caution">
    <text evidence="4">The sequence shown here is derived from an EMBL/GenBank/DDBJ whole genome shotgun (WGS) entry which is preliminary data.</text>
</comment>
<accession>A0ABU5F247</accession>
<dbReference type="InterPro" id="IPR014628">
    <property type="entry name" value="Man6P_isomerase_Firm_short"/>
</dbReference>
<evidence type="ECO:0000259" key="3">
    <source>
        <dbReference type="Pfam" id="PF20511"/>
    </source>
</evidence>
<dbReference type="GO" id="GO:0016853">
    <property type="term" value="F:isomerase activity"/>
    <property type="evidence" value="ECO:0007669"/>
    <property type="project" value="UniProtKB-KW"/>
</dbReference>
<evidence type="ECO:0000256" key="1">
    <source>
        <dbReference type="ARBA" id="ARBA00022723"/>
    </source>
</evidence>
<keyword evidence="4" id="KW-0413">Isomerase</keyword>
<dbReference type="SUPFAM" id="SSF51182">
    <property type="entry name" value="RmlC-like cupins"/>
    <property type="match status" value="1"/>
</dbReference>
<dbReference type="EMBL" id="JAXBLV010000166">
    <property type="protein sequence ID" value="MDY3560006.1"/>
    <property type="molecule type" value="Genomic_DNA"/>
</dbReference>
<keyword evidence="5" id="KW-1185">Reference proteome</keyword>
<keyword evidence="1" id="KW-0479">Metal-binding</keyword>
<dbReference type="PANTHER" id="PTHR42742:SF3">
    <property type="entry name" value="FRUCTOKINASE"/>
    <property type="match status" value="1"/>
</dbReference>
<proteinExistence type="predicted"/>
<dbReference type="InterPro" id="IPR046457">
    <property type="entry name" value="PMI_typeI_cat"/>
</dbReference>
<evidence type="ECO:0000313" key="5">
    <source>
        <dbReference type="Proteomes" id="UP001272242"/>
    </source>
</evidence>
<dbReference type="Pfam" id="PF20511">
    <property type="entry name" value="PMI_typeI_cat"/>
    <property type="match status" value="1"/>
</dbReference>
<organism evidence="4 5">
    <name type="scientific">Gemmata algarum</name>
    <dbReference type="NCBI Taxonomy" id="2975278"/>
    <lineage>
        <taxon>Bacteria</taxon>
        <taxon>Pseudomonadati</taxon>
        <taxon>Planctomycetota</taxon>
        <taxon>Planctomycetia</taxon>
        <taxon>Gemmatales</taxon>
        <taxon>Gemmataceae</taxon>
        <taxon>Gemmata</taxon>
    </lineage>
</organism>
<dbReference type="Proteomes" id="UP001272242">
    <property type="component" value="Unassembled WGS sequence"/>
</dbReference>
<evidence type="ECO:0000313" key="4">
    <source>
        <dbReference type="EMBL" id="MDY3560006.1"/>
    </source>
</evidence>
<feature type="domain" description="Phosphomannose isomerase type I catalytic" evidence="3">
    <location>
        <begin position="16"/>
        <end position="114"/>
    </location>
</feature>
<dbReference type="InterPro" id="IPR011051">
    <property type="entry name" value="RmlC_Cupin_sf"/>
</dbReference>